<gene>
    <name evidence="2" type="ORF">SAMN05443144_101217</name>
</gene>
<protein>
    <recommendedName>
        <fullName evidence="4">ATP synthase I chain</fullName>
    </recommendedName>
</protein>
<evidence type="ECO:0000313" key="3">
    <source>
        <dbReference type="Proteomes" id="UP000184041"/>
    </source>
</evidence>
<keyword evidence="3" id="KW-1185">Reference proteome</keyword>
<proteinExistence type="predicted"/>
<keyword evidence="1" id="KW-1133">Transmembrane helix</keyword>
<name>A0A1M4T5X5_9BACT</name>
<evidence type="ECO:0008006" key="4">
    <source>
        <dbReference type="Google" id="ProtNLM"/>
    </source>
</evidence>
<sequence length="130" mass="15662">MVEERYRYRNIVYTFLRWSILTLAGTLCYSFLWAPSHMGEMALAYLLSFLFVASYYPVLRNFREARHKIFYRRFLTVLALRFVFVLIMLVVILMVTKFHQIYFTVSFIILYILHSVIEIILINKVLQTDN</sequence>
<evidence type="ECO:0000313" key="2">
    <source>
        <dbReference type="EMBL" id="SHE39906.1"/>
    </source>
</evidence>
<feature type="transmembrane region" description="Helical" evidence="1">
    <location>
        <begin position="74"/>
        <end position="95"/>
    </location>
</feature>
<dbReference type="EMBL" id="FQUS01000001">
    <property type="protein sequence ID" value="SHE39906.1"/>
    <property type="molecule type" value="Genomic_DNA"/>
</dbReference>
<feature type="transmembrane region" description="Helical" evidence="1">
    <location>
        <begin position="44"/>
        <end position="62"/>
    </location>
</feature>
<accession>A0A1M4T5X5</accession>
<organism evidence="2 3">
    <name type="scientific">Fodinibius roseus</name>
    <dbReference type="NCBI Taxonomy" id="1194090"/>
    <lineage>
        <taxon>Bacteria</taxon>
        <taxon>Pseudomonadati</taxon>
        <taxon>Balneolota</taxon>
        <taxon>Balneolia</taxon>
        <taxon>Balneolales</taxon>
        <taxon>Balneolaceae</taxon>
        <taxon>Fodinibius</taxon>
    </lineage>
</organism>
<feature type="transmembrane region" description="Helical" evidence="1">
    <location>
        <begin position="101"/>
        <end position="122"/>
    </location>
</feature>
<dbReference type="Proteomes" id="UP000184041">
    <property type="component" value="Unassembled WGS sequence"/>
</dbReference>
<dbReference type="AlphaFoldDB" id="A0A1M4T5X5"/>
<dbReference type="STRING" id="1194090.SAMN05443144_101217"/>
<keyword evidence="1" id="KW-0812">Transmembrane</keyword>
<reference evidence="2 3" key="1">
    <citation type="submission" date="2016-11" db="EMBL/GenBank/DDBJ databases">
        <authorList>
            <person name="Jaros S."/>
            <person name="Januszkiewicz K."/>
            <person name="Wedrychowicz H."/>
        </authorList>
    </citation>
    <scope>NUCLEOTIDE SEQUENCE [LARGE SCALE GENOMIC DNA]</scope>
    <source>
        <strain evidence="2 3">DSM 21986</strain>
    </source>
</reference>
<evidence type="ECO:0000256" key="1">
    <source>
        <dbReference type="SAM" id="Phobius"/>
    </source>
</evidence>
<keyword evidence="1" id="KW-0472">Membrane</keyword>
<feature type="transmembrane region" description="Helical" evidence="1">
    <location>
        <begin position="12"/>
        <end position="32"/>
    </location>
</feature>